<dbReference type="Pfam" id="PF02820">
    <property type="entry name" value="MBT"/>
    <property type="match status" value="4"/>
</dbReference>
<evidence type="ECO:0000256" key="7">
    <source>
        <dbReference type="SAM" id="SignalP"/>
    </source>
</evidence>
<feature type="signal peptide" evidence="7">
    <location>
        <begin position="1"/>
        <end position="18"/>
    </location>
</feature>
<keyword evidence="10" id="KW-1185">Reference proteome</keyword>
<evidence type="ECO:0000256" key="1">
    <source>
        <dbReference type="ARBA" id="ARBA00004123"/>
    </source>
</evidence>
<dbReference type="InterPro" id="IPR021987">
    <property type="entry name" value="SLED"/>
</dbReference>
<dbReference type="GO" id="GO:0042393">
    <property type="term" value="F:histone binding"/>
    <property type="evidence" value="ECO:0007669"/>
    <property type="project" value="InterPro"/>
</dbReference>
<dbReference type="InterPro" id="IPR013761">
    <property type="entry name" value="SAM/pointed_sf"/>
</dbReference>
<feature type="repeat" description="MBT" evidence="5">
    <location>
        <begin position="259"/>
        <end position="364"/>
    </location>
</feature>
<dbReference type="InterPro" id="IPR038348">
    <property type="entry name" value="SLED_sf"/>
</dbReference>
<comment type="caution">
    <text evidence="9">The sequence shown here is derived from an EMBL/GenBank/DDBJ whole genome shotgun (WGS) entry which is preliminary data.</text>
</comment>
<dbReference type="PROSITE" id="PS51079">
    <property type="entry name" value="MBT"/>
    <property type="match status" value="4"/>
</dbReference>
<evidence type="ECO:0000313" key="9">
    <source>
        <dbReference type="EMBL" id="TWW64874.1"/>
    </source>
</evidence>
<dbReference type="SUPFAM" id="SSF63748">
    <property type="entry name" value="Tudor/PWWP/MBT"/>
    <property type="match status" value="4"/>
</dbReference>
<dbReference type="GO" id="GO:0005634">
    <property type="term" value="C:nucleus"/>
    <property type="evidence" value="ECO:0007669"/>
    <property type="project" value="UniProtKB-SubCell"/>
</dbReference>
<evidence type="ECO:0000256" key="5">
    <source>
        <dbReference type="PROSITE-ProRule" id="PRU00459"/>
    </source>
</evidence>
<organism evidence="9 10">
    <name type="scientific">Takifugu flavidus</name>
    <name type="common">sansaifugu</name>
    <dbReference type="NCBI Taxonomy" id="433684"/>
    <lineage>
        <taxon>Eukaryota</taxon>
        <taxon>Metazoa</taxon>
        <taxon>Chordata</taxon>
        <taxon>Craniata</taxon>
        <taxon>Vertebrata</taxon>
        <taxon>Euteleostomi</taxon>
        <taxon>Actinopterygii</taxon>
        <taxon>Neopterygii</taxon>
        <taxon>Teleostei</taxon>
        <taxon>Neoteleostei</taxon>
        <taxon>Acanthomorphata</taxon>
        <taxon>Eupercaria</taxon>
        <taxon>Tetraodontiformes</taxon>
        <taxon>Tetradontoidea</taxon>
        <taxon>Tetraodontidae</taxon>
        <taxon>Takifugu</taxon>
    </lineage>
</organism>
<gene>
    <name evidence="9" type="ORF">D4764_22G0005210</name>
</gene>
<dbReference type="PANTHER" id="PTHR12247:SF62">
    <property type="entry name" value="SCM-LIKE WITH FOUR MBT DOMAINS PROTEIN 2"/>
    <property type="match status" value="1"/>
</dbReference>
<keyword evidence="4" id="KW-0539">Nucleus</keyword>
<keyword evidence="2" id="KW-0678">Repressor</keyword>
<feature type="compositionally biased region" description="Acidic residues" evidence="6">
    <location>
        <begin position="826"/>
        <end position="835"/>
    </location>
</feature>
<reference evidence="9 10" key="1">
    <citation type="submission" date="2019-04" db="EMBL/GenBank/DDBJ databases">
        <title>Chromosome genome assembly for Takifugu flavidus.</title>
        <authorList>
            <person name="Xiao S."/>
        </authorList>
    </citation>
    <scope>NUCLEOTIDE SEQUENCE [LARGE SCALE GENOMIC DNA]</scope>
    <source>
        <strain evidence="9">HTHZ2018</strain>
        <tissue evidence="9">Muscle</tissue>
    </source>
</reference>
<feature type="compositionally biased region" description="Polar residues" evidence="6">
    <location>
        <begin position="895"/>
        <end position="907"/>
    </location>
</feature>
<feature type="repeat" description="MBT" evidence="5">
    <location>
        <begin position="488"/>
        <end position="585"/>
    </location>
</feature>
<dbReference type="CDD" id="cd09581">
    <property type="entry name" value="SAM_Scm-like-4MBT1_2"/>
    <property type="match status" value="1"/>
</dbReference>
<dbReference type="SMART" id="SM00561">
    <property type="entry name" value="MBT"/>
    <property type="match status" value="4"/>
</dbReference>
<feature type="repeat" description="MBT" evidence="5">
    <location>
        <begin position="374"/>
        <end position="480"/>
    </location>
</feature>
<feature type="chain" id="PRO_5022664261" evidence="7">
    <location>
        <begin position="19"/>
        <end position="1001"/>
    </location>
</feature>
<proteinExistence type="predicted"/>
<dbReference type="PANTHER" id="PTHR12247">
    <property type="entry name" value="POLYCOMB GROUP PROTEIN"/>
    <property type="match status" value="1"/>
</dbReference>
<dbReference type="Pfam" id="PF12140">
    <property type="entry name" value="SLED"/>
    <property type="match status" value="1"/>
</dbReference>
<keyword evidence="3" id="KW-0677">Repeat</keyword>
<dbReference type="InterPro" id="IPR001660">
    <property type="entry name" value="SAM"/>
</dbReference>
<dbReference type="EMBL" id="RHFK02000015">
    <property type="protein sequence ID" value="TWW64874.1"/>
    <property type="molecule type" value="Genomic_DNA"/>
</dbReference>
<dbReference type="Proteomes" id="UP000324091">
    <property type="component" value="Chromosome 22"/>
</dbReference>
<dbReference type="AlphaFoldDB" id="A0A5C6NBP8"/>
<dbReference type="Pfam" id="PF07647">
    <property type="entry name" value="SAM_2"/>
    <property type="match status" value="1"/>
</dbReference>
<keyword evidence="7" id="KW-0732">Signal</keyword>
<name>A0A5C6NBP8_9TELE</name>
<sequence>MLFCVLLFVSCSLAVLDASEEGLSKYLHMIPHMRTRHIGAKAAPERRRSRRRRARGEERERGRGVARGRKRTEGVARRRGRRGKKNLDRAEVRDALKTTGPEVKGQGSPWMWRMQPAQDQPLALTTVRPLCPTNGKEEEVNADLLEEEAEFNWEEYMEETGAAAAPHTAFKHVELSLQSSFQPGMKLEVANRSSPDSYWVASIITTCGQLLLLRFSGYGDDRKADFWCDVMTAELHPVGWCALNNKNLMPPEAIKEKYSDWTEFLVQDLTGSRTAPANLLEGPLRGKNTVDLILEDSVLELQDLSDPFLYWPARVIQNVGGRLRLRYAGLTDEHHAQDAWIFYLDVRLRPQGWALENRLALQPPTALRPLKSAPDWQKALEDAQLDGQKNPLPLEVFKDHVDLPRHSFRTGMKLEMVSRWEQLQICPVSVTKVYNDVYFQVTLDDASVDATPRRVVCHANTPGILPVQWCLKNGVGLERPRGFEGQDFDWADYLKQSGTEAAPESCFPDTWQNRGFAKDMWLEAVNPHRPAEVCVAQITQVRGRLLWLRLEGVLKQLSECLVDVESMDLFPVGWCEANAYPLTAPIKAVCQKQKKIAVVQPEKQSVPSPTVEMTPVHHCQPVAMDAGSANGRYTCSRIFVNHRCFSGPYLNKGRIAELPQAVGPGKCTLVLKELLSMLINAAYKPGRVLKELQELQDQSWECQEETLKAKYKGKTYRSTLQIIRLADQIPDFCRKVCLKLQCCPNLFGPVLVTDKCPENCSLQTKTKYTYYYGKKRKLSKPAAGDETAEGDVAKPARRRKKRKAIFVQKKRRSTAVDYTPAGSPQDSDEEEDEDMALQSGSEGTSSEPREDHTDASSVEVASSRPRRAASLRRANSTGHPRAVQEAPEGRRRTTRSVSAYSQGSQYQPPKDQDMQVEEEGQLVLDRNPLEWSVDEVVHFINSTDCASLANIFQEQDIDGQALLLLTLPTVQECMDLKLGPAIKLCHQIERVKVAFYRQFAN</sequence>
<feature type="compositionally biased region" description="Basic residues" evidence="6">
    <location>
        <begin position="795"/>
        <end position="813"/>
    </location>
</feature>
<feature type="region of interest" description="Disordered" evidence="6">
    <location>
        <begin position="37"/>
        <end position="109"/>
    </location>
</feature>
<dbReference type="Gene3D" id="2.30.30.140">
    <property type="match status" value="4"/>
</dbReference>
<dbReference type="SUPFAM" id="SSF47769">
    <property type="entry name" value="SAM/Pointed domain"/>
    <property type="match status" value="1"/>
</dbReference>
<comment type="subcellular location">
    <subcellularLocation>
        <location evidence="1">Nucleus</location>
    </subcellularLocation>
</comment>
<dbReference type="GO" id="GO:0003714">
    <property type="term" value="F:transcription corepressor activity"/>
    <property type="evidence" value="ECO:0007669"/>
    <property type="project" value="InterPro"/>
</dbReference>
<evidence type="ECO:0000256" key="2">
    <source>
        <dbReference type="ARBA" id="ARBA00022491"/>
    </source>
</evidence>
<evidence type="ECO:0000313" key="10">
    <source>
        <dbReference type="Proteomes" id="UP000324091"/>
    </source>
</evidence>
<feature type="region of interest" description="Disordered" evidence="6">
    <location>
        <begin position="779"/>
        <end position="913"/>
    </location>
</feature>
<dbReference type="InterPro" id="IPR037604">
    <property type="entry name" value="Scm-like-4MBT1/2_SAM"/>
</dbReference>
<dbReference type="InterPro" id="IPR004092">
    <property type="entry name" value="Mbt"/>
</dbReference>
<evidence type="ECO:0000256" key="6">
    <source>
        <dbReference type="SAM" id="MobiDB-lite"/>
    </source>
</evidence>
<dbReference type="InterPro" id="IPR050548">
    <property type="entry name" value="PcG_chromatin_remod_factors"/>
</dbReference>
<dbReference type="Gene3D" id="1.10.150.50">
    <property type="entry name" value="Transcription Factor, Ets-1"/>
    <property type="match status" value="1"/>
</dbReference>
<accession>A0A5C6NBP8</accession>
<feature type="domain" description="SAM" evidence="8">
    <location>
        <begin position="928"/>
        <end position="994"/>
    </location>
</feature>
<dbReference type="SMART" id="SM00454">
    <property type="entry name" value="SAM"/>
    <property type="match status" value="1"/>
</dbReference>
<feature type="repeat" description="MBT" evidence="5">
    <location>
        <begin position="151"/>
        <end position="251"/>
    </location>
</feature>
<evidence type="ECO:0000259" key="8">
    <source>
        <dbReference type="SMART" id="SM00454"/>
    </source>
</evidence>
<evidence type="ECO:0000256" key="3">
    <source>
        <dbReference type="ARBA" id="ARBA00022737"/>
    </source>
</evidence>
<feature type="compositionally biased region" description="Basic and acidic residues" evidence="6">
    <location>
        <begin position="85"/>
        <end position="96"/>
    </location>
</feature>
<dbReference type="Gene3D" id="3.90.1150.190">
    <property type="entry name" value="SLED domain"/>
    <property type="match status" value="1"/>
</dbReference>
<dbReference type="GO" id="GO:0003682">
    <property type="term" value="F:chromatin binding"/>
    <property type="evidence" value="ECO:0007669"/>
    <property type="project" value="TreeGrafter"/>
</dbReference>
<evidence type="ECO:0000256" key="4">
    <source>
        <dbReference type="ARBA" id="ARBA00023242"/>
    </source>
</evidence>
<protein>
    <submittedName>
        <fullName evidence="9">Scm-like with four MBT domains protein 2</fullName>
    </submittedName>
</protein>